<accession>A0A9P7YTD5</accession>
<dbReference type="PROSITE" id="PS50244">
    <property type="entry name" value="S5A_REDUCTASE"/>
    <property type="match status" value="1"/>
</dbReference>
<evidence type="ECO:0000256" key="3">
    <source>
        <dbReference type="ARBA" id="ARBA00022692"/>
    </source>
</evidence>
<dbReference type="InterPro" id="IPR001104">
    <property type="entry name" value="3-oxo-5_a-steroid_4-DH_C"/>
</dbReference>
<dbReference type="PANTHER" id="PTHR10556">
    <property type="entry name" value="3-OXO-5-ALPHA-STEROID 4-DEHYDROGENASE"/>
    <property type="match status" value="1"/>
</dbReference>
<dbReference type="PIRSF" id="PIRSF015596">
    <property type="entry name" value="5_alpha-SR2"/>
    <property type="match status" value="1"/>
</dbReference>
<protein>
    <submittedName>
        <fullName evidence="8">Steroid 5 alpha-reductase</fullName>
    </submittedName>
</protein>
<evidence type="ECO:0000313" key="9">
    <source>
        <dbReference type="Proteomes" id="UP000824998"/>
    </source>
</evidence>
<evidence type="ECO:0000256" key="4">
    <source>
        <dbReference type="ARBA" id="ARBA00022989"/>
    </source>
</evidence>
<dbReference type="GO" id="GO:0016020">
    <property type="term" value="C:membrane"/>
    <property type="evidence" value="ECO:0007669"/>
    <property type="project" value="UniProtKB-SubCell"/>
</dbReference>
<feature type="transmembrane region" description="Helical" evidence="6">
    <location>
        <begin position="93"/>
        <end position="110"/>
    </location>
</feature>
<feature type="transmembrane region" description="Helical" evidence="6">
    <location>
        <begin position="17"/>
        <end position="35"/>
    </location>
</feature>
<evidence type="ECO:0000313" key="8">
    <source>
        <dbReference type="EMBL" id="KAG9239584.1"/>
    </source>
</evidence>
<evidence type="ECO:0000256" key="5">
    <source>
        <dbReference type="ARBA" id="ARBA00023136"/>
    </source>
</evidence>
<dbReference type="AlphaFoldDB" id="A0A9P7YTD5"/>
<keyword evidence="3 6" id="KW-0812">Transmembrane</keyword>
<evidence type="ECO:0000256" key="6">
    <source>
        <dbReference type="SAM" id="Phobius"/>
    </source>
</evidence>
<evidence type="ECO:0000256" key="2">
    <source>
        <dbReference type="ARBA" id="ARBA00007742"/>
    </source>
</evidence>
<evidence type="ECO:0000259" key="7">
    <source>
        <dbReference type="Pfam" id="PF02544"/>
    </source>
</evidence>
<feature type="transmembrane region" description="Helical" evidence="6">
    <location>
        <begin position="162"/>
        <end position="182"/>
    </location>
</feature>
<dbReference type="GO" id="GO:0008202">
    <property type="term" value="P:steroid metabolic process"/>
    <property type="evidence" value="ECO:0007669"/>
    <property type="project" value="InterPro"/>
</dbReference>
<dbReference type="GO" id="GO:0003865">
    <property type="term" value="F:3-oxo-5-alpha-steroid 4-dehydrogenase activity"/>
    <property type="evidence" value="ECO:0007669"/>
    <property type="project" value="InterPro"/>
</dbReference>
<dbReference type="Pfam" id="PF02544">
    <property type="entry name" value="Steroid_dh"/>
    <property type="match status" value="1"/>
</dbReference>
<gene>
    <name evidence="8" type="ORF">BJ875DRAFT_413823</name>
</gene>
<proteinExistence type="inferred from homology"/>
<dbReference type="PANTHER" id="PTHR10556:SF43">
    <property type="entry name" value="STEROID 5-ALPHA-REDUCTASE DET2"/>
    <property type="match status" value="1"/>
</dbReference>
<dbReference type="OrthoDB" id="5788137at2759"/>
<name>A0A9P7YTD5_9HELO</name>
<dbReference type="InterPro" id="IPR039357">
    <property type="entry name" value="SRD5A/TECR"/>
</dbReference>
<keyword evidence="4 6" id="KW-1133">Transmembrane helix</keyword>
<evidence type="ECO:0000256" key="1">
    <source>
        <dbReference type="ARBA" id="ARBA00004141"/>
    </source>
</evidence>
<feature type="transmembrane region" description="Helical" evidence="6">
    <location>
        <begin position="55"/>
        <end position="73"/>
    </location>
</feature>
<comment type="similarity">
    <text evidence="2">Belongs to the steroid 5-alpha reductase family.</text>
</comment>
<feature type="domain" description="3-oxo-5-alpha-steroid 4-dehydrogenase C-terminal" evidence="7">
    <location>
        <begin position="122"/>
        <end position="298"/>
    </location>
</feature>
<keyword evidence="5 6" id="KW-0472">Membrane</keyword>
<dbReference type="Proteomes" id="UP000824998">
    <property type="component" value="Unassembled WGS sequence"/>
</dbReference>
<dbReference type="InterPro" id="IPR016636">
    <property type="entry name" value="3-oxo-5-alpha-steroid_4-DH"/>
</dbReference>
<comment type="caution">
    <text evidence="8">The sequence shown here is derived from an EMBL/GenBank/DDBJ whole genome shotgun (WGS) entry which is preliminary data.</text>
</comment>
<organism evidence="8 9">
    <name type="scientific">Amylocarpus encephaloides</name>
    <dbReference type="NCBI Taxonomy" id="45428"/>
    <lineage>
        <taxon>Eukaryota</taxon>
        <taxon>Fungi</taxon>
        <taxon>Dikarya</taxon>
        <taxon>Ascomycota</taxon>
        <taxon>Pezizomycotina</taxon>
        <taxon>Leotiomycetes</taxon>
        <taxon>Helotiales</taxon>
        <taxon>Helotiales incertae sedis</taxon>
        <taxon>Amylocarpus</taxon>
    </lineage>
</organism>
<reference evidence="8" key="1">
    <citation type="journal article" date="2021" name="IMA Fungus">
        <title>Genomic characterization of three marine fungi, including Emericellopsis atlantica sp. nov. with signatures of a generalist lifestyle and marine biomass degradation.</title>
        <authorList>
            <person name="Hagestad O.C."/>
            <person name="Hou L."/>
            <person name="Andersen J.H."/>
            <person name="Hansen E.H."/>
            <person name="Altermark B."/>
            <person name="Li C."/>
            <person name="Kuhnert E."/>
            <person name="Cox R.J."/>
            <person name="Crous P.W."/>
            <person name="Spatafora J.W."/>
            <person name="Lail K."/>
            <person name="Amirebrahimi M."/>
            <person name="Lipzen A."/>
            <person name="Pangilinan J."/>
            <person name="Andreopoulos W."/>
            <person name="Hayes R.D."/>
            <person name="Ng V."/>
            <person name="Grigoriev I.V."/>
            <person name="Jackson S.A."/>
            <person name="Sutton T.D.S."/>
            <person name="Dobson A.D.W."/>
            <person name="Rama T."/>
        </authorList>
    </citation>
    <scope>NUCLEOTIDE SEQUENCE</scope>
    <source>
        <strain evidence="8">TRa018bII</strain>
    </source>
</reference>
<comment type="subcellular location">
    <subcellularLocation>
        <location evidence="1">Membrane</location>
        <topology evidence="1">Multi-pass membrane protein</topology>
    </subcellularLocation>
</comment>
<sequence>MALVQKWLPPTKESWEMAVWVFQWFPLVTILQWFLTWYPAGKTSTNSRFNIPGRIAWITMEIPGVLVLSYIMYSLPSEIGLGGFSALPWENKAMGGLFVIHYLYRAIISPSLNPSMSPIHPIVWASAIAFQLMNGLSIGGYLGGHGPTTHWDWQGREMNYKAGGRMELGMMIFFLGFFANMFHDDELREIRRAAQRNMDKKLKEAGEQGKSKRNVDKVYMIPKNGLFWYIFFPHYLCEWIEWGGYWMMAGLGATPMRNFLVNEIATMLPRAVAGRRWYIERFGREKIEGRKAVIPGIL</sequence>
<keyword evidence="9" id="KW-1185">Reference proteome</keyword>
<dbReference type="EMBL" id="MU251357">
    <property type="protein sequence ID" value="KAG9239584.1"/>
    <property type="molecule type" value="Genomic_DNA"/>
</dbReference>
<feature type="transmembrane region" description="Helical" evidence="6">
    <location>
        <begin position="122"/>
        <end position="142"/>
    </location>
</feature>